<protein>
    <submittedName>
        <fullName evidence="1">Uncharacterized protein</fullName>
    </submittedName>
</protein>
<organism evidence="1 2">
    <name type="scientific">Fibroporia radiculosa</name>
    <dbReference type="NCBI Taxonomy" id="599839"/>
    <lineage>
        <taxon>Eukaryota</taxon>
        <taxon>Fungi</taxon>
        <taxon>Dikarya</taxon>
        <taxon>Basidiomycota</taxon>
        <taxon>Agaricomycotina</taxon>
        <taxon>Agaricomycetes</taxon>
        <taxon>Polyporales</taxon>
        <taxon>Fibroporiaceae</taxon>
        <taxon>Fibroporia</taxon>
    </lineage>
</organism>
<proteinExistence type="predicted"/>
<dbReference type="GeneID" id="24099385"/>
<evidence type="ECO:0000313" key="1">
    <source>
        <dbReference type="EMBL" id="CCM04474.1"/>
    </source>
</evidence>
<dbReference type="RefSeq" id="XP_012183757.1">
    <property type="nucleotide sequence ID" value="XM_012328367.1"/>
</dbReference>
<dbReference type="HOGENOM" id="CLU_071342_0_0_1"/>
<name>J4H469_9APHY</name>
<reference evidence="1 2" key="1">
    <citation type="journal article" date="2012" name="Appl. Environ. Microbiol.">
        <title>Short-read sequencing for genomic analysis of the brown rot fungus Fibroporia radiculosa.</title>
        <authorList>
            <person name="Tang J.D."/>
            <person name="Perkins A.D."/>
            <person name="Sonstegard T.S."/>
            <person name="Schroeder S.G."/>
            <person name="Burgess S.C."/>
            <person name="Diehl S.V."/>
        </authorList>
    </citation>
    <scope>NUCLEOTIDE SEQUENCE [LARGE SCALE GENOMIC DNA]</scope>
    <source>
        <strain evidence="1 2">TFFH 294</strain>
    </source>
</reference>
<dbReference type="EMBL" id="HE797157">
    <property type="protein sequence ID" value="CCM04474.1"/>
    <property type="molecule type" value="Genomic_DNA"/>
</dbReference>
<dbReference type="AlphaFoldDB" id="J4H469"/>
<sequence>MAPEVKFTSYGIPYIVEFANVKFRPTHSRPPLPPSKLNNVLHTNGSMSTLLSSVETASSETLVYPPKNVFSTPDGTSSQGLYIRFASHRYRPPRKLSEGRLLRLKHRIAKAVLAAGMDSTPVTEKDDPMEVHKLSRVSYGSIKSTDSYNAEDESGSLFRGTYGQVMNALHSVGLTTTPCKESGVDEATRLGALFVAKHSASGDVEFTKLTLWA</sequence>
<gene>
    <name evidence="1" type="ORF">FIBRA_06654</name>
</gene>
<dbReference type="InParanoid" id="J4H469"/>
<dbReference type="Proteomes" id="UP000006352">
    <property type="component" value="Unassembled WGS sequence"/>
</dbReference>
<accession>J4H469</accession>
<dbReference type="OrthoDB" id="3262301at2759"/>
<evidence type="ECO:0000313" key="2">
    <source>
        <dbReference type="Proteomes" id="UP000006352"/>
    </source>
</evidence>
<keyword evidence="2" id="KW-1185">Reference proteome</keyword>